<evidence type="ECO:0000313" key="1">
    <source>
        <dbReference type="EMBL" id="QUJ75630.1"/>
    </source>
</evidence>
<dbReference type="RefSeq" id="WP_212703835.1">
    <property type="nucleotide sequence ID" value="NZ_CP073581.1"/>
</dbReference>
<evidence type="ECO:0000313" key="2">
    <source>
        <dbReference type="Proteomes" id="UP000683291"/>
    </source>
</evidence>
<organism evidence="1 2">
    <name type="scientific">Sulfitobacter albidus</name>
    <dbReference type="NCBI Taxonomy" id="2829501"/>
    <lineage>
        <taxon>Bacteria</taxon>
        <taxon>Pseudomonadati</taxon>
        <taxon>Pseudomonadota</taxon>
        <taxon>Alphaproteobacteria</taxon>
        <taxon>Rhodobacterales</taxon>
        <taxon>Roseobacteraceae</taxon>
        <taxon>Sulfitobacter</taxon>
    </lineage>
</organism>
<proteinExistence type="predicted"/>
<dbReference type="EMBL" id="CP073581">
    <property type="protein sequence ID" value="QUJ75630.1"/>
    <property type="molecule type" value="Genomic_DNA"/>
</dbReference>
<dbReference type="AlphaFoldDB" id="A0A975JCM4"/>
<name>A0A975JCM4_9RHOB</name>
<gene>
    <name evidence="1" type="ORF">KDD17_11760</name>
</gene>
<dbReference type="KEGG" id="sual:KDD17_11760"/>
<keyword evidence="2" id="KW-1185">Reference proteome</keyword>
<protein>
    <submittedName>
        <fullName evidence="1">Uncharacterized protein</fullName>
    </submittedName>
</protein>
<reference evidence="1" key="1">
    <citation type="submission" date="2021-04" db="EMBL/GenBank/DDBJ databases">
        <title>Complete genome sequence for Sulfitobacter sp. strain JK7-1.</title>
        <authorList>
            <person name="Park S.-J."/>
        </authorList>
    </citation>
    <scope>NUCLEOTIDE SEQUENCE</scope>
    <source>
        <strain evidence="1">JK7-1</strain>
    </source>
</reference>
<sequence length="70" mass="7606">MTQSATIPFDSGESILSLSESDIATFISEHRFAKTLGTVVGHLNYGLLFGSPEQQSMARRALEKLGFTDV</sequence>
<accession>A0A975JCM4</accession>
<dbReference type="Proteomes" id="UP000683291">
    <property type="component" value="Chromosome 1"/>
</dbReference>